<sequence length="310" mass="36366">MTNLTPWQYIMASRCFTLFPKLPVELKDEILRLTLEPRIVEIRPKKNKPYEFYSTVPIPVVLTVCKDWEKAVLPLYPNLLDQALGAAGIKFNANIDTLYLDWKLQKHLTTFLLSISVKMGKKIQFLAIDQYIRWARQSTTLDYDWLFAPEIHCPLTIADLQTPIFRHCCHIGVDEDLCRIDSRELERLCSVVRLMRKLKELIFVHDDIIWDAELLEESGVCPQQDELAGLTLFKAEEVYDLFPKPVKMIIDSDYCKSIEYYNEDMPIDNLYDDLKSKFDSPKFEMLVRYGWRFPDSLSLPSRQPRLTESE</sequence>
<dbReference type="EMBL" id="PQXJ01000018">
    <property type="protein sequence ID" value="TGO68893.1"/>
    <property type="molecule type" value="Genomic_DNA"/>
</dbReference>
<dbReference type="PANTHER" id="PTHR35910">
    <property type="entry name" value="2EXR DOMAIN-CONTAINING PROTEIN"/>
    <property type="match status" value="1"/>
</dbReference>
<protein>
    <recommendedName>
        <fullName evidence="1">2EXR domain-containing protein</fullName>
    </recommendedName>
</protein>
<comment type="caution">
    <text evidence="2">The sequence shown here is derived from an EMBL/GenBank/DDBJ whole genome shotgun (WGS) entry which is preliminary data.</text>
</comment>
<keyword evidence="3" id="KW-1185">Reference proteome</keyword>
<dbReference type="Pfam" id="PF20150">
    <property type="entry name" value="2EXR"/>
    <property type="match status" value="1"/>
</dbReference>
<accession>A0A4Z1JI32</accession>
<feature type="domain" description="2EXR" evidence="1">
    <location>
        <begin position="16"/>
        <end position="98"/>
    </location>
</feature>
<dbReference type="Proteomes" id="UP000297452">
    <property type="component" value="Unassembled WGS sequence"/>
</dbReference>
<dbReference type="PANTHER" id="PTHR35910:SF6">
    <property type="entry name" value="2EXR DOMAIN-CONTAINING PROTEIN"/>
    <property type="match status" value="1"/>
</dbReference>
<name>A0A4Z1JI32_9HELO</name>
<evidence type="ECO:0000313" key="2">
    <source>
        <dbReference type="EMBL" id="TGO68893.1"/>
    </source>
</evidence>
<dbReference type="OrthoDB" id="3473305at2759"/>
<reference evidence="2 3" key="1">
    <citation type="submission" date="2017-12" db="EMBL/GenBank/DDBJ databases">
        <title>Comparative genomics of Botrytis spp.</title>
        <authorList>
            <person name="Valero-Jimenez C.A."/>
            <person name="Tapia P."/>
            <person name="Veloso J."/>
            <person name="Silva-Moreno E."/>
            <person name="Staats M."/>
            <person name="Valdes J.H."/>
            <person name="Van Kan J.A.L."/>
        </authorList>
    </citation>
    <scope>NUCLEOTIDE SEQUENCE [LARGE SCALE GENOMIC DNA]</scope>
    <source>
        <strain evidence="2 3">MUCL2120</strain>
    </source>
</reference>
<evidence type="ECO:0000259" key="1">
    <source>
        <dbReference type="Pfam" id="PF20150"/>
    </source>
</evidence>
<evidence type="ECO:0000313" key="3">
    <source>
        <dbReference type="Proteomes" id="UP000297452"/>
    </source>
</evidence>
<gene>
    <name evidence="2" type="ORF">BOTNAR_0018g00150</name>
</gene>
<dbReference type="AlphaFoldDB" id="A0A4Z1JI32"/>
<dbReference type="InterPro" id="IPR045518">
    <property type="entry name" value="2EXR"/>
</dbReference>
<organism evidence="2 3">
    <name type="scientific">Botryotinia narcissicola</name>
    <dbReference type="NCBI Taxonomy" id="278944"/>
    <lineage>
        <taxon>Eukaryota</taxon>
        <taxon>Fungi</taxon>
        <taxon>Dikarya</taxon>
        <taxon>Ascomycota</taxon>
        <taxon>Pezizomycotina</taxon>
        <taxon>Leotiomycetes</taxon>
        <taxon>Helotiales</taxon>
        <taxon>Sclerotiniaceae</taxon>
        <taxon>Botryotinia</taxon>
    </lineage>
</organism>
<proteinExistence type="predicted"/>